<gene>
    <name evidence="3" type="ORF">OG442_09250</name>
</gene>
<name>A0ABZ2A321_STRNV</name>
<dbReference type="EMBL" id="CP109495">
    <property type="protein sequence ID" value="WUX51710.1"/>
    <property type="molecule type" value="Genomic_DNA"/>
</dbReference>
<dbReference type="Pfam" id="PF00931">
    <property type="entry name" value="NB-ARC"/>
    <property type="match status" value="1"/>
</dbReference>
<feature type="region of interest" description="Disordered" evidence="1">
    <location>
        <begin position="194"/>
        <end position="253"/>
    </location>
</feature>
<dbReference type="SUPFAM" id="SSF52540">
    <property type="entry name" value="P-loop containing nucleoside triphosphate hydrolases"/>
    <property type="match status" value="1"/>
</dbReference>
<sequence>MARCPGSVAAQLLGIGGRYGLLAVLVAAAVAVRQEKPAAAAGDPPPPEPQPVADWVVDRGQGDDVVAAVCGSGRAVGITTSLSGAGGFGKTTLAGVVCANPQVRRRFRGRVYTVTIGRDVRGRAAIAAKVAEATRFITGNTEEFDDPALAGAHLGRLLNQRPRTLLVLDDVWEKRAARPVPARWEALRTSGHDPYPLAAAARRPVDPGRRDVARPGAGRPDLGTAAPARRHHGGSAAGDRPVGPAAAPGEPAHHGGCICSHCACEQDARR</sequence>
<proteinExistence type="predicted"/>
<dbReference type="InterPro" id="IPR002182">
    <property type="entry name" value="NB-ARC"/>
</dbReference>
<dbReference type="Proteomes" id="UP001432209">
    <property type="component" value="Chromosome"/>
</dbReference>
<evidence type="ECO:0000313" key="4">
    <source>
        <dbReference type="Proteomes" id="UP001432209"/>
    </source>
</evidence>
<feature type="domain" description="NB-ARC" evidence="2">
    <location>
        <begin position="80"/>
        <end position="176"/>
    </location>
</feature>
<evidence type="ECO:0000259" key="2">
    <source>
        <dbReference type="Pfam" id="PF00931"/>
    </source>
</evidence>
<organism evidence="3 4">
    <name type="scientific">Streptomyces niveus</name>
    <name type="common">Streptomyces spheroides</name>
    <dbReference type="NCBI Taxonomy" id="193462"/>
    <lineage>
        <taxon>Bacteria</taxon>
        <taxon>Bacillati</taxon>
        <taxon>Actinomycetota</taxon>
        <taxon>Actinomycetes</taxon>
        <taxon>Kitasatosporales</taxon>
        <taxon>Streptomycetaceae</taxon>
        <taxon>Streptomyces</taxon>
    </lineage>
</organism>
<evidence type="ECO:0000256" key="1">
    <source>
        <dbReference type="SAM" id="MobiDB-lite"/>
    </source>
</evidence>
<dbReference type="InterPro" id="IPR027417">
    <property type="entry name" value="P-loop_NTPase"/>
</dbReference>
<reference evidence="3" key="1">
    <citation type="submission" date="2022-10" db="EMBL/GenBank/DDBJ databases">
        <title>The complete genomes of actinobacterial strains from the NBC collection.</title>
        <authorList>
            <person name="Joergensen T.S."/>
            <person name="Alvarez Arevalo M."/>
            <person name="Sterndorff E.B."/>
            <person name="Faurdal D."/>
            <person name="Vuksanovic O."/>
            <person name="Mourched A.-S."/>
            <person name="Charusanti P."/>
            <person name="Shaw S."/>
            <person name="Blin K."/>
            <person name="Weber T."/>
        </authorList>
    </citation>
    <scope>NUCLEOTIDE SEQUENCE</scope>
    <source>
        <strain evidence="3">NBC_01432</strain>
    </source>
</reference>
<accession>A0ABZ2A321</accession>
<dbReference type="PRINTS" id="PR00364">
    <property type="entry name" value="DISEASERSIST"/>
</dbReference>
<feature type="compositionally biased region" description="Low complexity" evidence="1">
    <location>
        <begin position="241"/>
        <end position="253"/>
    </location>
</feature>
<evidence type="ECO:0000313" key="3">
    <source>
        <dbReference type="EMBL" id="WUX51710.1"/>
    </source>
</evidence>
<dbReference type="RefSeq" id="WP_329075382.1">
    <property type="nucleotide sequence ID" value="NZ_CP109495.1"/>
</dbReference>
<feature type="compositionally biased region" description="Basic and acidic residues" evidence="1">
    <location>
        <begin position="203"/>
        <end position="213"/>
    </location>
</feature>
<keyword evidence="4" id="KW-1185">Reference proteome</keyword>
<protein>
    <submittedName>
        <fullName evidence="3">NB-ARC domain-containing protein</fullName>
    </submittedName>
</protein>
<dbReference type="Gene3D" id="3.40.50.300">
    <property type="entry name" value="P-loop containing nucleotide triphosphate hydrolases"/>
    <property type="match status" value="1"/>
</dbReference>